<evidence type="ECO:0000256" key="2">
    <source>
        <dbReference type="ARBA" id="ARBA00009677"/>
    </source>
</evidence>
<dbReference type="InterPro" id="IPR019776">
    <property type="entry name" value="Flagellar_basal_body_rod_CS"/>
</dbReference>
<dbReference type="PROSITE" id="PS00588">
    <property type="entry name" value="FLAGELLA_BB_ROD"/>
    <property type="match status" value="1"/>
</dbReference>
<protein>
    <recommendedName>
        <fullName evidence="3 6">Flagellar basal body rod protein FlgB</fullName>
    </recommendedName>
</protein>
<keyword evidence="4 6" id="KW-0975">Bacterial flagellum</keyword>
<gene>
    <name evidence="8" type="ORF">LFA_2056</name>
</gene>
<dbReference type="GO" id="GO:0071973">
    <property type="term" value="P:bacterial-type flagellum-dependent cell motility"/>
    <property type="evidence" value="ECO:0007669"/>
    <property type="project" value="InterPro"/>
</dbReference>
<dbReference type="InterPro" id="IPR001444">
    <property type="entry name" value="Flag_bb_rod_N"/>
</dbReference>
<dbReference type="PIRSF" id="PIRSF002889">
    <property type="entry name" value="Rod_FlgB"/>
    <property type="match status" value="1"/>
</dbReference>
<evidence type="ECO:0000313" key="9">
    <source>
        <dbReference type="Proteomes" id="UP000032430"/>
    </source>
</evidence>
<evidence type="ECO:0000256" key="5">
    <source>
        <dbReference type="ARBA" id="ARBA00024934"/>
    </source>
</evidence>
<dbReference type="KEGG" id="lfa:LFA_2056"/>
<comment type="subunit">
    <text evidence="6">The basal body constitutes a major portion of the flagellar organelle and consists of a number of rings mounted on a central rod.</text>
</comment>
<keyword evidence="9" id="KW-1185">Reference proteome</keyword>
<comment type="similarity">
    <text evidence="2 6">Belongs to the flagella basal body rod proteins family.</text>
</comment>
<name>A0A098G644_9GAMM</name>
<evidence type="ECO:0000313" key="8">
    <source>
        <dbReference type="EMBL" id="CEG57441.1"/>
    </source>
</evidence>
<dbReference type="STRING" id="1212491.LFA_2056"/>
<dbReference type="EMBL" id="LN614827">
    <property type="protein sequence ID" value="CEG57441.1"/>
    <property type="molecule type" value="Genomic_DNA"/>
</dbReference>
<evidence type="ECO:0000256" key="4">
    <source>
        <dbReference type="ARBA" id="ARBA00023143"/>
    </source>
</evidence>
<evidence type="ECO:0000256" key="3">
    <source>
        <dbReference type="ARBA" id="ARBA00014376"/>
    </source>
</evidence>
<evidence type="ECO:0000256" key="6">
    <source>
        <dbReference type="PIRNR" id="PIRNR002889"/>
    </source>
</evidence>
<proteinExistence type="inferred from homology"/>
<dbReference type="InterPro" id="IPR006300">
    <property type="entry name" value="FlgB"/>
</dbReference>
<dbReference type="Proteomes" id="UP000032430">
    <property type="component" value="Chromosome I"/>
</dbReference>
<comment type="function">
    <text evidence="5 6">Structural component of flagellum, the bacterial motility apparatus. Part of the rod structure of flagellar basal body.</text>
</comment>
<reference evidence="9" key="1">
    <citation type="submission" date="2014-09" db="EMBL/GenBank/DDBJ databases">
        <authorList>
            <person name="Gomez-Valero L."/>
        </authorList>
    </citation>
    <scope>NUCLEOTIDE SEQUENCE [LARGE SCALE GENOMIC DNA]</scope>
    <source>
        <strain evidence="9">ATCC700992</strain>
    </source>
</reference>
<dbReference type="OrthoDB" id="5652417at2"/>
<dbReference type="AlphaFoldDB" id="A0A098G644"/>
<dbReference type="HOGENOM" id="CLU_2012385_0_0_6"/>
<dbReference type="Pfam" id="PF00460">
    <property type="entry name" value="Flg_bb_rod"/>
    <property type="match status" value="1"/>
</dbReference>
<organism evidence="8 9">
    <name type="scientific">Legionella fallonii LLAP-10</name>
    <dbReference type="NCBI Taxonomy" id="1212491"/>
    <lineage>
        <taxon>Bacteria</taxon>
        <taxon>Pseudomonadati</taxon>
        <taxon>Pseudomonadota</taxon>
        <taxon>Gammaproteobacteria</taxon>
        <taxon>Legionellales</taxon>
        <taxon>Legionellaceae</taxon>
        <taxon>Legionella</taxon>
    </lineage>
</organism>
<evidence type="ECO:0000256" key="1">
    <source>
        <dbReference type="ARBA" id="ARBA00004117"/>
    </source>
</evidence>
<accession>A0A098G644</accession>
<comment type="subcellular location">
    <subcellularLocation>
        <location evidence="1 6">Bacterial flagellum basal body</location>
    </subcellularLocation>
</comment>
<dbReference type="GO" id="GO:0030694">
    <property type="term" value="C:bacterial-type flagellum basal body, rod"/>
    <property type="evidence" value="ECO:0007669"/>
    <property type="project" value="InterPro"/>
</dbReference>
<feature type="domain" description="Flagellar basal body rod protein N-terminal" evidence="7">
    <location>
        <begin position="24"/>
        <end position="48"/>
    </location>
</feature>
<sequence>MLNWSYNKRNIMNSDSTIELVSLALDAALMRQTAIANNIANANTTNYQTLEVNFEQQIQDLPLNLNQQELDSVHPHYQVSEHQSTIDEQMVLNVQNMTHYRALIKGLNQKLAIMKLALQGTNQ</sequence>
<evidence type="ECO:0000259" key="7">
    <source>
        <dbReference type="Pfam" id="PF00460"/>
    </source>
</evidence>